<dbReference type="PROSITE" id="PS50206">
    <property type="entry name" value="RHODANESE_3"/>
    <property type="match status" value="1"/>
</dbReference>
<dbReference type="EMBL" id="APWK03000019">
    <property type="protein sequence ID" value="PHH54807.1"/>
    <property type="molecule type" value="Genomic_DNA"/>
</dbReference>
<feature type="binding site" evidence="14">
    <location>
        <position position="309"/>
    </location>
    <ligand>
        <name>Zn(2+)</name>
        <dbReference type="ChEBI" id="CHEBI:29105"/>
    </ligand>
</feature>
<keyword evidence="10 14" id="KW-0067">ATP-binding</keyword>
<evidence type="ECO:0000256" key="12">
    <source>
        <dbReference type="ARBA" id="ARBA00023268"/>
    </source>
</evidence>
<dbReference type="InterPro" id="IPR001763">
    <property type="entry name" value="Rhodanese-like_dom"/>
</dbReference>
<dbReference type="SUPFAM" id="SSF69572">
    <property type="entry name" value="Activating enzymes of the ubiquitin-like proteins"/>
    <property type="match status" value="1"/>
</dbReference>
<evidence type="ECO:0000256" key="13">
    <source>
        <dbReference type="ARBA" id="ARBA00043893"/>
    </source>
</evidence>
<feature type="domain" description="Rhodanese" evidence="16">
    <location>
        <begin position="359"/>
        <end position="462"/>
    </location>
</feature>
<keyword evidence="2 14" id="KW-0963">Cytoplasm</keyword>
<dbReference type="STRING" id="1035309.A0A2C5XBL9"/>
<dbReference type="Gene3D" id="3.40.50.720">
    <property type="entry name" value="NAD(P)-binding Rossmann-like Domain"/>
    <property type="match status" value="1"/>
</dbReference>
<dbReference type="GO" id="GO:0006777">
    <property type="term" value="P:Mo-molybdopterin cofactor biosynthetic process"/>
    <property type="evidence" value="ECO:0007669"/>
    <property type="project" value="UniProtKB-UniRule"/>
</dbReference>
<comment type="pathway">
    <text evidence="14">tRNA modification; 5-methoxycarbonylmethyl-2-thiouridine-tRNA biosynthesis.</text>
</comment>
<evidence type="ECO:0000256" key="11">
    <source>
        <dbReference type="ARBA" id="ARBA00023150"/>
    </source>
</evidence>
<reference evidence="17 18" key="1">
    <citation type="journal article" date="2013" name="Fungal Biol.">
        <title>Analysis of microsatellite markers in the genome of the plant pathogen Ceratocystis fimbriata.</title>
        <authorList>
            <person name="Simpson M.C."/>
            <person name="Wilken P.M."/>
            <person name="Coetzee M.P."/>
            <person name="Wingfield M.J."/>
            <person name="Wingfield B.D."/>
        </authorList>
    </citation>
    <scope>NUCLEOTIDE SEQUENCE [LARGE SCALE GENOMIC DNA]</scope>
    <source>
        <strain evidence="17 18">CBS 114723</strain>
    </source>
</reference>
<dbReference type="AlphaFoldDB" id="A0A2C5XBL9"/>
<feature type="binding site" evidence="14">
    <location>
        <begin position="114"/>
        <end position="118"/>
    </location>
    <ligand>
        <name>ATP</name>
        <dbReference type="ChEBI" id="CHEBI:30616"/>
    </ligand>
</feature>
<dbReference type="InterPro" id="IPR028885">
    <property type="entry name" value="MOCS3/Uba4"/>
</dbReference>
<evidence type="ECO:0000259" key="16">
    <source>
        <dbReference type="PROSITE" id="PS50206"/>
    </source>
</evidence>
<dbReference type="Proteomes" id="UP000222788">
    <property type="component" value="Unassembled WGS sequence"/>
</dbReference>
<evidence type="ECO:0000256" key="9">
    <source>
        <dbReference type="ARBA" id="ARBA00022833"/>
    </source>
</evidence>
<feature type="coiled-coil region" evidence="15">
    <location>
        <begin position="1"/>
        <end position="35"/>
    </location>
</feature>
<keyword evidence="18" id="KW-1185">Reference proteome</keyword>
<dbReference type="SMART" id="SM00450">
    <property type="entry name" value="RHOD"/>
    <property type="match status" value="1"/>
</dbReference>
<feature type="binding site" evidence="14">
    <location>
        <position position="312"/>
    </location>
    <ligand>
        <name>Zn(2+)</name>
        <dbReference type="ChEBI" id="CHEBI:29105"/>
    </ligand>
</feature>
<comment type="pathway">
    <text evidence="14">Cofactor biosynthesis; molybdopterin biosynthesis.</text>
</comment>
<comment type="cofactor">
    <cofactor evidence="14">
        <name>Zn(2+)</name>
        <dbReference type="ChEBI" id="CHEBI:29105"/>
    </cofactor>
    <text evidence="14">Binds 1 zinc ion per subunit.</text>
</comment>
<evidence type="ECO:0000256" key="1">
    <source>
        <dbReference type="ARBA" id="ARBA00004514"/>
    </source>
</evidence>
<keyword evidence="15" id="KW-0175">Coiled coil</keyword>
<organism evidence="17 18">
    <name type="scientific">Ceratocystis fimbriata CBS 114723</name>
    <dbReference type="NCBI Taxonomy" id="1035309"/>
    <lineage>
        <taxon>Eukaryota</taxon>
        <taxon>Fungi</taxon>
        <taxon>Dikarya</taxon>
        <taxon>Ascomycota</taxon>
        <taxon>Pezizomycotina</taxon>
        <taxon>Sordariomycetes</taxon>
        <taxon>Hypocreomycetidae</taxon>
        <taxon>Microascales</taxon>
        <taxon>Ceratocystidaceae</taxon>
        <taxon>Ceratocystis</taxon>
    </lineage>
</organism>
<keyword evidence="11 14" id="KW-0501">Molybdenum cofactor biosynthesis</keyword>
<dbReference type="GO" id="GO:0061605">
    <property type="term" value="F:molybdopterin-synthase adenylyltransferase activity"/>
    <property type="evidence" value="ECO:0007669"/>
    <property type="project" value="UniProtKB-EC"/>
</dbReference>
<comment type="function">
    <text evidence="14">Plays a central role in 2-thiolation of mcm(5)S(2)U at tRNA wobble positions of cytosolic tRNA(Lys), tRNA(Glu) and tRNA(Gln). Also essential during biosynthesis of the molybdenum cofactor. Acts by mediating the C-terminal thiocarboxylation of sulfur carriers urm1 and MOCS2A. Its N-terminus first activates urm1 and MOCS2A as acyl-adenylates (-COAMP), then the persulfide sulfur on the catalytic cysteine is transferred to urm1 and MOCS2A to form thiocarboxylation (-COSH) of their C-terminus. The reaction probably involves hydrogen sulfide that is generated from the persulfide intermediate and that acts as nucleophile towards urm1 and MOCS2A. Subsequently, a transient disulfide bond is formed. Does not use thiosulfate as sulfur donor; nfs1 probably acting as a sulfur donor for thiocarboxylation reactions.</text>
</comment>
<comment type="function">
    <text evidence="13">Plays a central role in 2-thiolation of mcm(5)S(2)U at tRNA wobble positions of cytosolic tRNA(Lys), tRNA(Glu) and tRNA(Gln). Also essential during biosynthesis of the molybdenum cofactor. Acts by mediating the C-terminal thiocarboxylation of sulfur carriers urm1 and mocs2a. Its N-terminus first activates urm1 and mocs2a as acyl-adenylates (-COAMP), then the persulfide sulfur on the catalytic cysteine is transferred to urm1 and mocs2a to form thiocarboxylation (-COSH) of their C-terminus. The reaction probably involves hydrogen sulfide that is generated from the persulfide intermediate and that acts as a nucleophile towards urm1 and mocs2a. Subsequently, a transient disulfide bond is formed. Does not use thiosulfate as sulfur donor; nfs1 probably acting as a sulfur donor for thiocarboxylation reactions.</text>
</comment>
<dbReference type="HAMAP" id="MF_03049">
    <property type="entry name" value="MOCS3_Uba4"/>
    <property type="match status" value="1"/>
</dbReference>
<gene>
    <name evidence="14 17" type="primary">uba4</name>
    <name evidence="14" type="synonym">cnxF</name>
    <name evidence="17" type="ORF">CFIMG_004967RA</name>
</gene>
<dbReference type="Gene3D" id="3.40.250.10">
    <property type="entry name" value="Rhodanese-like domain"/>
    <property type="match status" value="1"/>
</dbReference>
<evidence type="ECO:0000256" key="7">
    <source>
        <dbReference type="ARBA" id="ARBA00022741"/>
    </source>
</evidence>
<dbReference type="InterPro" id="IPR035985">
    <property type="entry name" value="Ubiquitin-activating_enz"/>
</dbReference>
<feature type="active site" description="Glycyl thioester intermediate; for adenylyltransferase activity" evidence="14">
    <location>
        <position position="241"/>
    </location>
</feature>
<dbReference type="PANTHER" id="PTHR10953:SF102">
    <property type="entry name" value="ADENYLYLTRANSFERASE AND SULFURTRANSFERASE MOCS3"/>
    <property type="match status" value="1"/>
</dbReference>
<dbReference type="EC" id="2.8.1.11" evidence="14"/>
<comment type="caution">
    <text evidence="17">The sequence shown here is derived from an EMBL/GenBank/DDBJ whole genome shotgun (WGS) entry which is preliminary data.</text>
</comment>
<feature type="binding site" evidence="14">
    <location>
        <position position="224"/>
    </location>
    <ligand>
        <name>Zn(2+)</name>
        <dbReference type="ChEBI" id="CHEBI:29105"/>
    </ligand>
</feature>
<dbReference type="EC" id="2.7.7.80" evidence="14"/>
<keyword evidence="8" id="KW-0833">Ubl conjugation pathway</keyword>
<feature type="active site" description="Cysteine persulfide intermediate; for sulfurtransferase activity" evidence="14">
    <location>
        <position position="417"/>
    </location>
</feature>
<feature type="binding site" evidence="14">
    <location>
        <position position="227"/>
    </location>
    <ligand>
        <name>Zn(2+)</name>
        <dbReference type="ChEBI" id="CHEBI:29105"/>
    </ligand>
</feature>
<name>A0A2C5XBL9_9PEZI</name>
<evidence type="ECO:0000256" key="14">
    <source>
        <dbReference type="HAMAP-Rule" id="MF_03049"/>
    </source>
</evidence>
<evidence type="ECO:0000256" key="15">
    <source>
        <dbReference type="SAM" id="Coils"/>
    </source>
</evidence>
<dbReference type="GO" id="GO:0042292">
    <property type="term" value="F:URM1 activating enzyme activity"/>
    <property type="evidence" value="ECO:0007669"/>
    <property type="project" value="TreeGrafter"/>
</dbReference>
<dbReference type="InterPro" id="IPR036873">
    <property type="entry name" value="Rhodanese-like_dom_sf"/>
</dbReference>
<accession>A0A2C5XBL9</accession>
<feature type="binding site" evidence="14">
    <location>
        <position position="107"/>
    </location>
    <ligand>
        <name>ATP</name>
        <dbReference type="ChEBI" id="CHEBI:30616"/>
    </ligand>
</feature>
<keyword evidence="6 14" id="KW-0479">Metal-binding</keyword>
<evidence type="ECO:0000313" key="18">
    <source>
        <dbReference type="Proteomes" id="UP000222788"/>
    </source>
</evidence>
<dbReference type="GO" id="GO:0005829">
    <property type="term" value="C:cytosol"/>
    <property type="evidence" value="ECO:0007669"/>
    <property type="project" value="UniProtKB-SubCell"/>
</dbReference>
<dbReference type="GO" id="GO:0004792">
    <property type="term" value="F:thiosulfate-cyanide sulfurtransferase activity"/>
    <property type="evidence" value="ECO:0007669"/>
    <property type="project" value="TreeGrafter"/>
</dbReference>
<evidence type="ECO:0000256" key="10">
    <source>
        <dbReference type="ARBA" id="ARBA00022840"/>
    </source>
</evidence>
<dbReference type="InterPro" id="IPR045886">
    <property type="entry name" value="ThiF/MoeB/HesA"/>
</dbReference>
<comment type="catalytic activity">
    <reaction evidence="14">
        <text>[molybdopterin-synthase sulfur-carrier protein]-C-terminal Gly-Gly + ATP + H(+) = [molybdopterin-synthase sulfur-carrier protein]-C-terminal Gly-Gly-AMP + diphosphate</text>
        <dbReference type="Rhea" id="RHEA:43616"/>
        <dbReference type="Rhea" id="RHEA-COMP:12159"/>
        <dbReference type="Rhea" id="RHEA-COMP:12202"/>
        <dbReference type="ChEBI" id="CHEBI:15378"/>
        <dbReference type="ChEBI" id="CHEBI:30616"/>
        <dbReference type="ChEBI" id="CHEBI:33019"/>
        <dbReference type="ChEBI" id="CHEBI:90618"/>
        <dbReference type="ChEBI" id="CHEBI:90778"/>
        <dbReference type="EC" id="2.7.7.80"/>
    </reaction>
</comment>
<dbReference type="GO" id="GO:0002143">
    <property type="term" value="P:tRNA wobble position uridine thiolation"/>
    <property type="evidence" value="ECO:0007669"/>
    <property type="project" value="InterPro"/>
</dbReference>
<keyword evidence="3 14" id="KW-0808">Transferase</keyword>
<dbReference type="PANTHER" id="PTHR10953">
    <property type="entry name" value="UBIQUITIN-ACTIVATING ENZYME E1"/>
    <property type="match status" value="1"/>
</dbReference>
<evidence type="ECO:0000256" key="6">
    <source>
        <dbReference type="ARBA" id="ARBA00022723"/>
    </source>
</evidence>
<dbReference type="Pfam" id="PF00581">
    <property type="entry name" value="Rhodanese"/>
    <property type="match status" value="1"/>
</dbReference>
<dbReference type="GO" id="GO:0061604">
    <property type="term" value="F:molybdopterin-synthase sulfurtransferase activity"/>
    <property type="evidence" value="ECO:0007669"/>
    <property type="project" value="UniProtKB-EC"/>
</dbReference>
<dbReference type="UniPathway" id="UPA00988"/>
<dbReference type="OrthoDB" id="10261062at2759"/>
<evidence type="ECO:0000256" key="4">
    <source>
        <dbReference type="ARBA" id="ARBA00022694"/>
    </source>
</evidence>
<keyword evidence="4 14" id="KW-0819">tRNA processing</keyword>
<evidence type="ECO:0000256" key="5">
    <source>
        <dbReference type="ARBA" id="ARBA00022695"/>
    </source>
</evidence>
<dbReference type="Pfam" id="PF00899">
    <property type="entry name" value="ThiF"/>
    <property type="match status" value="1"/>
</dbReference>
<dbReference type="CDD" id="cd00757">
    <property type="entry name" value="ThiF_MoeB_HesA_family"/>
    <property type="match status" value="1"/>
</dbReference>
<dbReference type="UniPathway" id="UPA00344"/>
<feature type="binding site" evidence="14">
    <location>
        <begin position="175"/>
        <end position="176"/>
    </location>
    <ligand>
        <name>ATP</name>
        <dbReference type="ChEBI" id="CHEBI:30616"/>
    </ligand>
</feature>
<reference evidence="17 18" key="2">
    <citation type="journal article" date="2013" name="IMA Fungus">
        <title>IMA Genome-F 1: Ceratocystis fimbriata: Draft nuclear genome sequence for the plant pathogen, Ceratocystis fimbriata.</title>
        <authorList>
            <person name="Wilken P.M."/>
            <person name="Steenkamp E.T."/>
            <person name="Wingfield M.J."/>
            <person name="de Beer Z.W."/>
            <person name="Wingfield B.D."/>
        </authorList>
    </citation>
    <scope>NUCLEOTIDE SEQUENCE [LARGE SCALE GENOMIC DNA]</scope>
    <source>
        <strain evidence="17 18">CBS 114723</strain>
    </source>
</reference>
<evidence type="ECO:0000256" key="2">
    <source>
        <dbReference type="ARBA" id="ARBA00022490"/>
    </source>
</evidence>
<keyword evidence="7 14" id="KW-0547">Nucleotide-binding</keyword>
<keyword evidence="12 14" id="KW-0511">Multifunctional enzyme</keyword>
<dbReference type="GO" id="GO:0032447">
    <property type="term" value="P:protein urmylation"/>
    <property type="evidence" value="ECO:0007669"/>
    <property type="project" value="TreeGrafter"/>
</dbReference>
<evidence type="ECO:0000256" key="8">
    <source>
        <dbReference type="ARBA" id="ARBA00022786"/>
    </source>
</evidence>
<proteinExistence type="inferred from homology"/>
<dbReference type="GO" id="GO:0046872">
    <property type="term" value="F:metal ion binding"/>
    <property type="evidence" value="ECO:0007669"/>
    <property type="project" value="UniProtKB-KW"/>
</dbReference>
<comment type="catalytic activity">
    <reaction evidence="14">
        <text>[molybdopterin-synthase sulfur-carrier protein]-C-terminal Gly-Gly-AMP + S-sulfanyl-L-cysteinyl-[cysteine desulfurase] + AH2 = [molybdopterin-synthase sulfur-carrier protein]-C-terminal-Gly-aminoethanethioate + L-cysteinyl-[cysteine desulfurase] + A + AMP + 2 H(+)</text>
        <dbReference type="Rhea" id="RHEA:48612"/>
        <dbReference type="Rhea" id="RHEA-COMP:12157"/>
        <dbReference type="Rhea" id="RHEA-COMP:12158"/>
        <dbReference type="Rhea" id="RHEA-COMP:12159"/>
        <dbReference type="Rhea" id="RHEA-COMP:19907"/>
        <dbReference type="ChEBI" id="CHEBI:13193"/>
        <dbReference type="ChEBI" id="CHEBI:15378"/>
        <dbReference type="ChEBI" id="CHEBI:17499"/>
        <dbReference type="ChEBI" id="CHEBI:29950"/>
        <dbReference type="ChEBI" id="CHEBI:61963"/>
        <dbReference type="ChEBI" id="CHEBI:90618"/>
        <dbReference type="ChEBI" id="CHEBI:232372"/>
        <dbReference type="ChEBI" id="CHEBI:456215"/>
        <dbReference type="EC" id="2.8.1.11"/>
    </reaction>
</comment>
<keyword evidence="5 17" id="KW-0548">Nucleotidyltransferase</keyword>
<comment type="similarity">
    <text evidence="14">In the N-terminal section; belongs to the HesA/MoeB/ThiF family. UBA4 subfamily.</text>
</comment>
<dbReference type="GO" id="GO:0005524">
    <property type="term" value="F:ATP binding"/>
    <property type="evidence" value="ECO:0007669"/>
    <property type="project" value="UniProtKB-KW"/>
</dbReference>
<evidence type="ECO:0000313" key="17">
    <source>
        <dbReference type="EMBL" id="PHH54807.1"/>
    </source>
</evidence>
<feature type="binding site" evidence="14">
    <location>
        <position position="131"/>
    </location>
    <ligand>
        <name>ATP</name>
        <dbReference type="ChEBI" id="CHEBI:30616"/>
    </ligand>
</feature>
<protein>
    <recommendedName>
        <fullName evidence="14">Adenylyltransferase and sulfurtransferase uba4</fullName>
    </recommendedName>
    <alternativeName>
        <fullName evidence="14">Common component for nitrate reductase and xanthine dehydrogenase protein F</fullName>
    </alternativeName>
    <alternativeName>
        <fullName evidence="14">Ubiquitin-like protein activator 4</fullName>
    </alternativeName>
    <domain>
        <recommendedName>
            <fullName evidence="14">Molybdopterin-synthase adenylyltransferase</fullName>
            <ecNumber evidence="14">2.7.7.80</ecNumber>
        </recommendedName>
        <alternativeName>
            <fullName evidence="14">Adenylyltransferase uba4</fullName>
        </alternativeName>
        <alternativeName>
            <fullName evidence="14">Sulfur carrier protein MOCS2A adenylyltransferase</fullName>
        </alternativeName>
    </domain>
    <domain>
        <recommendedName>
            <fullName evidence="14">Molybdopterin-synthase sulfurtransferase</fullName>
            <ecNumber evidence="14">2.8.1.11</ecNumber>
        </recommendedName>
        <alternativeName>
            <fullName evidence="14">Sulfurtransferase uba4</fullName>
        </alternativeName>
        <alternativeName>
            <fullName evidence="14">Sulfur carrier protein MOCS2A sulfurtransferase</fullName>
        </alternativeName>
    </domain>
</protein>
<keyword evidence="9 14" id="KW-0862">Zinc</keyword>
<dbReference type="InterPro" id="IPR000594">
    <property type="entry name" value="ThiF_NAD_FAD-bd"/>
</dbReference>
<feature type="binding site" evidence="14">
    <location>
        <position position="86"/>
    </location>
    <ligand>
        <name>ATP</name>
        <dbReference type="ChEBI" id="CHEBI:30616"/>
    </ligand>
</feature>
<dbReference type="FunFam" id="3.40.50.720:FF:000033">
    <property type="entry name" value="Adenylyltransferase and sulfurtransferase MOCS3"/>
    <property type="match status" value="1"/>
</dbReference>
<comment type="subcellular location">
    <subcellularLocation>
        <location evidence="1">Cytoplasm</location>
        <location evidence="1">Cytosol</location>
    </subcellularLocation>
</comment>
<sequence>MESKEEQLRHLNSELLEVEARAASLRKDIARVETELTFEKASNLGAWPLEVREYERYGRQIIVPNVGVQGQLFLKNSRVLIVGVGGLGCPASAYLAGAGVGTMGFVDGDTVEASNLHRQIAHSTSRVGMTKVESAIQYLTSLNPHIIYRPHIQHLTADNAVDIISQYDIVLDCTDHPTSRYLVSDVCVLLQKPLIFASALKLSGQLMVMNYPPEPQGSLSGGPCYRCVFPKPSPPEAIVSCGDGGILGPVVGTMGVLQALEALKIITSGGLSSQSHDARDHGRPSMLLFTANSPSPFRSIKMTSRRPNCFACGSESTLSQKSLQDGSLDYIQFCGTTLPIRILKPEERATVTDYRKVQFAENHLLLDVRGKEHFSVGSLENAVNVPLSTIPATREPEGALEILCRDMPPDAPIYVICRQGEDSQVAVQRLKEAGYGNNGLRKIVDVEGGMKGWKREINPGMPFL</sequence>
<evidence type="ECO:0000256" key="3">
    <source>
        <dbReference type="ARBA" id="ARBA00022679"/>
    </source>
</evidence>